<reference evidence="1" key="1">
    <citation type="submission" date="2014-11" db="EMBL/GenBank/DDBJ databases">
        <authorList>
            <person name="Otto D Thomas"/>
            <person name="Naeem Raeece"/>
        </authorList>
    </citation>
    <scope>NUCLEOTIDE SEQUENCE</scope>
</reference>
<organism evidence="1">
    <name type="scientific">Chromera velia CCMP2878</name>
    <dbReference type="NCBI Taxonomy" id="1169474"/>
    <lineage>
        <taxon>Eukaryota</taxon>
        <taxon>Sar</taxon>
        <taxon>Alveolata</taxon>
        <taxon>Colpodellida</taxon>
        <taxon>Chromeraceae</taxon>
        <taxon>Chromera</taxon>
    </lineage>
</organism>
<dbReference type="AlphaFoldDB" id="A0A0G4IDS1"/>
<sequence length="123" mass="13230">MEGHVLCQLCPAVTLEVLLLWRGGTEVAIFTTVSTGASFFGVVGPRTALDTTTESPVLATALVQGVTELISAVVIRQDAGVDVVREVVLVGEFGLGHFEETGKGFAALQFQRRFLSVLWKMQH</sequence>
<proteinExistence type="predicted"/>
<evidence type="ECO:0000313" key="1">
    <source>
        <dbReference type="EMBL" id="CEM55331.1"/>
    </source>
</evidence>
<dbReference type="VEuPathDB" id="CryptoDB:Cvel_2354"/>
<accession>A0A0G4IDS1</accession>
<dbReference type="EMBL" id="CDMZ01005865">
    <property type="protein sequence ID" value="CEM55331.1"/>
    <property type="molecule type" value="Genomic_DNA"/>
</dbReference>
<protein>
    <submittedName>
        <fullName evidence="1">Uncharacterized protein</fullName>
    </submittedName>
</protein>
<name>A0A0G4IDS1_9ALVE</name>
<gene>
    <name evidence="1" type="ORF">Cvel_2354</name>
</gene>